<reference evidence="1" key="1">
    <citation type="submission" date="2022-04" db="EMBL/GenBank/DDBJ databases">
        <title>Diverse halophilic archaea isolated from saline environments.</title>
        <authorList>
            <person name="Cui H.-L."/>
        </authorList>
    </citation>
    <scope>NUCLEOTIDE SEQUENCE</scope>
    <source>
        <strain evidence="1">XZYJT40</strain>
    </source>
</reference>
<dbReference type="EMBL" id="CP096658">
    <property type="protein sequence ID" value="UPV98802.1"/>
    <property type="molecule type" value="Genomic_DNA"/>
</dbReference>
<accession>A0A8U0ICX1</accession>
<dbReference type="KEGG" id="haxz:M0R88_09680"/>
<protein>
    <recommendedName>
        <fullName evidence="3">Fibronectin type III domain-containing protein</fullName>
    </recommendedName>
</protein>
<gene>
    <name evidence="1" type="ORF">M0R88_09680</name>
</gene>
<evidence type="ECO:0000313" key="2">
    <source>
        <dbReference type="Proteomes" id="UP000830434"/>
    </source>
</evidence>
<dbReference type="PROSITE" id="PS51318">
    <property type="entry name" value="TAT"/>
    <property type="match status" value="1"/>
</dbReference>
<name>A0A8U0ICX1_9EURY</name>
<dbReference type="InterPro" id="IPR006311">
    <property type="entry name" value="TAT_signal"/>
</dbReference>
<evidence type="ECO:0008006" key="3">
    <source>
        <dbReference type="Google" id="ProtNLM"/>
    </source>
</evidence>
<dbReference type="AlphaFoldDB" id="A0A8U0ICX1"/>
<evidence type="ECO:0000313" key="1">
    <source>
        <dbReference type="EMBL" id="UPV98802.1"/>
    </source>
</evidence>
<organism evidence="1 2">
    <name type="scientific">Halorussus gelatinilyticus</name>
    <dbReference type="NCBI Taxonomy" id="2937524"/>
    <lineage>
        <taxon>Archaea</taxon>
        <taxon>Methanobacteriati</taxon>
        <taxon>Methanobacteriota</taxon>
        <taxon>Stenosarchaea group</taxon>
        <taxon>Halobacteria</taxon>
        <taxon>Halobacteriales</taxon>
        <taxon>Haladaptataceae</taxon>
        <taxon>Halorussus</taxon>
    </lineage>
</organism>
<keyword evidence="2" id="KW-1185">Reference proteome</keyword>
<proteinExistence type="predicted"/>
<dbReference type="GeneID" id="72190125"/>
<dbReference type="Proteomes" id="UP000830434">
    <property type="component" value="Chromosome"/>
</dbReference>
<sequence length="132" mass="13967">MTNDSHQTTRRAVTKALGGSITLLAVGAGSATAAEAAVATRDATDVGDRYATLNGDLTDLGGASSADVYFEYTREGSDDVRTTDSRTRTATGEFGETVRDLFPNTAYRFRAVAEADGTTVTGDWKGFYTTTF</sequence>
<dbReference type="RefSeq" id="WP_248653309.1">
    <property type="nucleotide sequence ID" value="NZ_CP096658.1"/>
</dbReference>